<accession>A0A4Y2UBB0</accession>
<protein>
    <submittedName>
        <fullName evidence="2">Uncharacterized protein</fullName>
    </submittedName>
</protein>
<keyword evidence="3" id="KW-1185">Reference proteome</keyword>
<dbReference type="OrthoDB" id="1728974at2759"/>
<dbReference type="PANTHER" id="PTHR10492:SF57">
    <property type="entry name" value="ATP-DEPENDENT DNA HELICASE"/>
    <property type="match status" value="1"/>
</dbReference>
<sequence>MNRNSPSMVVGPFTKKYPRYLLKETQTEEDGYPQYRRGSLADGGFTIKVIFVDLDNRWVVPNIPILPRTFLANINVEYCDSVKSIKYVCMYINKESDQATFTVEDLNEVMKRSMKPDDISVVLRQLGAISASQFTKGFIL</sequence>
<reference evidence="2 3" key="1">
    <citation type="journal article" date="2019" name="Sci. Rep.">
        <title>Orb-weaving spider Araneus ventricosus genome elucidates the spidroin gene catalogue.</title>
        <authorList>
            <person name="Kono N."/>
            <person name="Nakamura H."/>
            <person name="Ohtoshi R."/>
            <person name="Moran D.A.P."/>
            <person name="Shinohara A."/>
            <person name="Yoshida Y."/>
            <person name="Fujiwara M."/>
            <person name="Mori M."/>
            <person name="Tomita M."/>
            <person name="Arakawa K."/>
        </authorList>
    </citation>
    <scope>NUCLEOTIDE SEQUENCE [LARGE SCALE GENOMIC DNA]</scope>
</reference>
<proteinExistence type="predicted"/>
<evidence type="ECO:0000313" key="3">
    <source>
        <dbReference type="Proteomes" id="UP000499080"/>
    </source>
</evidence>
<dbReference type="AlphaFoldDB" id="A0A4Y2UBB0"/>
<gene>
    <name evidence="2" type="ORF">AVEN_203963_1</name>
    <name evidence="1" type="ORF">AVEN_74505_1</name>
</gene>
<organism evidence="2 3">
    <name type="scientific">Araneus ventricosus</name>
    <name type="common">Orbweaver spider</name>
    <name type="synonym">Epeira ventricosa</name>
    <dbReference type="NCBI Taxonomy" id="182803"/>
    <lineage>
        <taxon>Eukaryota</taxon>
        <taxon>Metazoa</taxon>
        <taxon>Ecdysozoa</taxon>
        <taxon>Arthropoda</taxon>
        <taxon>Chelicerata</taxon>
        <taxon>Arachnida</taxon>
        <taxon>Araneae</taxon>
        <taxon>Araneomorphae</taxon>
        <taxon>Entelegynae</taxon>
        <taxon>Araneoidea</taxon>
        <taxon>Araneidae</taxon>
        <taxon>Araneus</taxon>
    </lineage>
</organism>
<dbReference type="EMBL" id="BGPR01035341">
    <property type="protein sequence ID" value="GBO10134.1"/>
    <property type="molecule type" value="Genomic_DNA"/>
</dbReference>
<dbReference type="PANTHER" id="PTHR10492">
    <property type="match status" value="1"/>
</dbReference>
<comment type="caution">
    <text evidence="2">The sequence shown here is derived from an EMBL/GenBank/DDBJ whole genome shotgun (WGS) entry which is preliminary data.</text>
</comment>
<evidence type="ECO:0000313" key="1">
    <source>
        <dbReference type="EMBL" id="GBO10134.1"/>
    </source>
</evidence>
<evidence type="ECO:0000313" key="2">
    <source>
        <dbReference type="EMBL" id="GBO10138.1"/>
    </source>
</evidence>
<name>A0A4Y2UBB0_ARAVE</name>
<dbReference type="EMBL" id="BGPR01035344">
    <property type="protein sequence ID" value="GBO10138.1"/>
    <property type="molecule type" value="Genomic_DNA"/>
</dbReference>
<dbReference type="Proteomes" id="UP000499080">
    <property type="component" value="Unassembled WGS sequence"/>
</dbReference>